<dbReference type="Proteomes" id="UP000219494">
    <property type="component" value="Unassembled WGS sequence"/>
</dbReference>
<evidence type="ECO:0000313" key="2">
    <source>
        <dbReference type="Proteomes" id="UP000219494"/>
    </source>
</evidence>
<dbReference type="GO" id="GO:0030246">
    <property type="term" value="F:carbohydrate binding"/>
    <property type="evidence" value="ECO:0007669"/>
    <property type="project" value="InterPro"/>
</dbReference>
<dbReference type="GO" id="GO:0016853">
    <property type="term" value="F:isomerase activity"/>
    <property type="evidence" value="ECO:0007669"/>
    <property type="project" value="InterPro"/>
</dbReference>
<dbReference type="InterPro" id="IPR037481">
    <property type="entry name" value="LacX"/>
</dbReference>
<dbReference type="InterPro" id="IPR011013">
    <property type="entry name" value="Gal_mutarotase_sf_dom"/>
</dbReference>
<name>A0A285QFU3_9SPHN</name>
<proteinExistence type="predicted"/>
<dbReference type="AlphaFoldDB" id="A0A285QFU3"/>
<gene>
    <name evidence="1" type="ORF">SAMN06297144_0293</name>
</gene>
<dbReference type="Pfam" id="PF01263">
    <property type="entry name" value="Aldose_epim"/>
    <property type="match status" value="1"/>
</dbReference>
<evidence type="ECO:0000313" key="1">
    <source>
        <dbReference type="EMBL" id="SOB78942.1"/>
    </source>
</evidence>
<keyword evidence="2" id="KW-1185">Reference proteome</keyword>
<accession>A0A285QFU3</accession>
<dbReference type="PANTHER" id="PTHR11122:SF13">
    <property type="entry name" value="GLUCOSE-6-PHOSPHATE 1-EPIMERASE"/>
    <property type="match status" value="1"/>
</dbReference>
<dbReference type="SUPFAM" id="SSF74650">
    <property type="entry name" value="Galactose mutarotase-like"/>
    <property type="match status" value="1"/>
</dbReference>
<organism evidence="1 2">
    <name type="scientific">Sphingomonas guangdongensis</name>
    <dbReference type="NCBI Taxonomy" id="1141890"/>
    <lineage>
        <taxon>Bacteria</taxon>
        <taxon>Pseudomonadati</taxon>
        <taxon>Pseudomonadota</taxon>
        <taxon>Alphaproteobacteria</taxon>
        <taxon>Sphingomonadales</taxon>
        <taxon>Sphingomonadaceae</taxon>
        <taxon>Sphingomonas</taxon>
    </lineage>
</organism>
<dbReference type="PANTHER" id="PTHR11122">
    <property type="entry name" value="APOSPORY-ASSOCIATED PROTEIN C-RELATED"/>
    <property type="match status" value="1"/>
</dbReference>
<sequence>MADLVTIGSGALTAEINPHGAELTHLRDQQGRELMTNADPAFWTGRAPLLFPIVGALAQDRYRIDGAEYAMPKHGFARRSNFEVVESGDASARFRLVDSDATRADYPFAFALEQAFVVEDATLTMTATLTNPGDRDLPASFGYHPALAWPLPGAERAAATMVFDAEEGVVKVLDGAGLIAGERPTPLDGRTLDLRDELFADDALIWTAVVSRGLTYGQLRIEWDAPALGVWTKPGAAFVCVEPWWGYADPAGFTGEIWDKPGIMRLAPGEVRTFGMRVTLLR</sequence>
<reference evidence="1 2" key="1">
    <citation type="submission" date="2017-07" db="EMBL/GenBank/DDBJ databases">
        <authorList>
            <person name="Sun Z.S."/>
            <person name="Albrecht U."/>
            <person name="Echele G."/>
            <person name="Lee C.C."/>
        </authorList>
    </citation>
    <scope>NUCLEOTIDE SEQUENCE [LARGE SCALE GENOMIC DNA]</scope>
    <source>
        <strain evidence="1 2">CGMCC 1.12672</strain>
    </source>
</reference>
<dbReference type="Gene3D" id="2.70.98.10">
    <property type="match status" value="1"/>
</dbReference>
<dbReference type="OrthoDB" id="9795355at2"/>
<dbReference type="InterPro" id="IPR008183">
    <property type="entry name" value="Aldose_1/G6P_1-epimerase"/>
</dbReference>
<protein>
    <submittedName>
        <fullName evidence="1">Galactose mutarotase</fullName>
    </submittedName>
</protein>
<dbReference type="EMBL" id="OBMI01000001">
    <property type="protein sequence ID" value="SOB78942.1"/>
    <property type="molecule type" value="Genomic_DNA"/>
</dbReference>
<dbReference type="GO" id="GO:0005975">
    <property type="term" value="P:carbohydrate metabolic process"/>
    <property type="evidence" value="ECO:0007669"/>
    <property type="project" value="InterPro"/>
</dbReference>
<dbReference type="CDD" id="cd09024">
    <property type="entry name" value="Aldose_epim_lacX"/>
    <property type="match status" value="1"/>
</dbReference>
<dbReference type="RefSeq" id="WP_097062244.1">
    <property type="nucleotide sequence ID" value="NZ_OBMI01000001.1"/>
</dbReference>
<dbReference type="InterPro" id="IPR014718">
    <property type="entry name" value="GH-type_carb-bd"/>
</dbReference>